<gene>
    <name evidence="2" type="ORF">JWJ88_13695</name>
</gene>
<sequence length="66" mass="7513">MQHRTCTERYIVRMPDGMRDRIKAMAGENERSMNAEIVFHLRKAIAAAGQNEQDRQGGHPDGLMQS</sequence>
<dbReference type="SUPFAM" id="SSF47598">
    <property type="entry name" value="Ribbon-helix-helix"/>
    <property type="match status" value="1"/>
</dbReference>
<feature type="domain" description="Arc-like DNA binding" evidence="1">
    <location>
        <begin position="8"/>
        <end position="45"/>
    </location>
</feature>
<evidence type="ECO:0000313" key="2">
    <source>
        <dbReference type="EMBL" id="QRZ15401.1"/>
    </source>
</evidence>
<dbReference type="Gene3D" id="1.10.1220.10">
    <property type="entry name" value="Met repressor-like"/>
    <property type="match status" value="1"/>
</dbReference>
<dbReference type="InterPro" id="IPR005569">
    <property type="entry name" value="Arc_DNA-bd_dom"/>
</dbReference>
<proteinExistence type="predicted"/>
<dbReference type="InterPro" id="IPR013321">
    <property type="entry name" value="Arc_rbn_hlx_hlx"/>
</dbReference>
<accession>A0ABX7JMA9</accession>
<evidence type="ECO:0000259" key="1">
    <source>
        <dbReference type="Pfam" id="PF03869"/>
    </source>
</evidence>
<reference evidence="2 3" key="1">
    <citation type="submission" date="2021-02" db="EMBL/GenBank/DDBJ databases">
        <title>Paracoccus methylovroum sp.nov., a new methanol and methylamine utilizing methylotrophic denitrifer.</title>
        <authorList>
            <person name="Timsy T."/>
            <person name="Behrendt U."/>
            <person name="Ulrich A."/>
            <person name="Spanner T."/>
            <person name="Foesel B.U."/>
            <person name="Horn M.A."/>
            <person name="Kolb S."/>
        </authorList>
    </citation>
    <scope>NUCLEOTIDE SEQUENCE [LARGE SCALE GENOMIC DNA]</scope>
    <source>
        <strain evidence="2 3">H4-D09</strain>
    </source>
</reference>
<protein>
    <submittedName>
        <fullName evidence="2">Arc family DNA-binding protein</fullName>
    </submittedName>
</protein>
<name>A0ABX7JMA9_9RHOB</name>
<dbReference type="Proteomes" id="UP000663629">
    <property type="component" value="Chromosome 2"/>
</dbReference>
<keyword evidence="2" id="KW-0238">DNA-binding</keyword>
<organism evidence="2 3">
    <name type="scientific">Paracoccus methylovorus</name>
    <dbReference type="NCBI Taxonomy" id="2812658"/>
    <lineage>
        <taxon>Bacteria</taxon>
        <taxon>Pseudomonadati</taxon>
        <taxon>Pseudomonadota</taxon>
        <taxon>Alphaproteobacteria</taxon>
        <taxon>Rhodobacterales</taxon>
        <taxon>Paracoccaceae</taxon>
        <taxon>Paracoccus</taxon>
    </lineage>
</organism>
<keyword evidence="3" id="KW-1185">Reference proteome</keyword>
<evidence type="ECO:0000313" key="3">
    <source>
        <dbReference type="Proteomes" id="UP000663629"/>
    </source>
</evidence>
<dbReference type="InterPro" id="IPR010985">
    <property type="entry name" value="Ribbon_hlx_hlx"/>
</dbReference>
<dbReference type="EMBL" id="CP070371">
    <property type="protein sequence ID" value="QRZ15401.1"/>
    <property type="molecule type" value="Genomic_DNA"/>
</dbReference>
<dbReference type="GO" id="GO:0003677">
    <property type="term" value="F:DNA binding"/>
    <property type="evidence" value="ECO:0007669"/>
    <property type="project" value="UniProtKB-KW"/>
</dbReference>
<dbReference type="Pfam" id="PF03869">
    <property type="entry name" value="Arc"/>
    <property type="match status" value="1"/>
</dbReference>